<dbReference type="EMBL" id="JAGMWT010000015">
    <property type="protein sequence ID" value="KAH7116198.1"/>
    <property type="molecule type" value="Genomic_DNA"/>
</dbReference>
<accession>A0A9P9DBN8</accession>
<comment type="caution">
    <text evidence="3">The sequence shown here is derived from an EMBL/GenBank/DDBJ whole genome shotgun (WGS) entry which is preliminary data.</text>
</comment>
<name>A0A9P9DBN8_9PLEO</name>
<keyword evidence="2" id="KW-0812">Transmembrane</keyword>
<keyword evidence="4" id="KW-1185">Reference proteome</keyword>
<feature type="region of interest" description="Disordered" evidence="1">
    <location>
        <begin position="1"/>
        <end position="48"/>
    </location>
</feature>
<evidence type="ECO:0000256" key="1">
    <source>
        <dbReference type="SAM" id="MobiDB-lite"/>
    </source>
</evidence>
<organism evidence="3 4">
    <name type="scientific">Dendryphion nanum</name>
    <dbReference type="NCBI Taxonomy" id="256645"/>
    <lineage>
        <taxon>Eukaryota</taxon>
        <taxon>Fungi</taxon>
        <taxon>Dikarya</taxon>
        <taxon>Ascomycota</taxon>
        <taxon>Pezizomycotina</taxon>
        <taxon>Dothideomycetes</taxon>
        <taxon>Pleosporomycetidae</taxon>
        <taxon>Pleosporales</taxon>
        <taxon>Torulaceae</taxon>
        <taxon>Dendryphion</taxon>
    </lineage>
</organism>
<evidence type="ECO:0000313" key="4">
    <source>
        <dbReference type="Proteomes" id="UP000700596"/>
    </source>
</evidence>
<gene>
    <name evidence="3" type="ORF">B0J11DRAFT_119270</name>
</gene>
<keyword evidence="2" id="KW-0472">Membrane</keyword>
<keyword evidence="2" id="KW-1133">Transmembrane helix</keyword>
<dbReference type="Proteomes" id="UP000700596">
    <property type="component" value="Unassembled WGS sequence"/>
</dbReference>
<protein>
    <submittedName>
        <fullName evidence="3">Uncharacterized protein</fullName>
    </submittedName>
</protein>
<dbReference type="AlphaFoldDB" id="A0A9P9DBN8"/>
<feature type="compositionally biased region" description="Basic and acidic residues" evidence="1">
    <location>
        <begin position="17"/>
        <end position="28"/>
    </location>
</feature>
<proteinExistence type="predicted"/>
<sequence length="294" mass="31399">MATTVNSTADPVMEATLFKDNRTDEQRRPPSPHHGTLEPVPQFKPEGSSYIFSMPDQTPPYAHEQYPEVHDQEKGKRNWKAWPFLILYGLLLALLGGIIGGFVGKAIESKNHNNASSSSVSGNGANTEELRGACSSAIAIPTSSVIPTSIAPSATPSASEAPTVTQAITIPTTGCNPKSPDDFGSFFNSKSTNLGITFTTFCSRGWVGEDVFAMSAMTPSDCIEACAAYNRNKATNNATCVGGGFIPSMVNTTDSMRVLADPFNCYLKKGTKSTGKNNRSFEVVTLCLEGQCTF</sequence>
<reference evidence="3" key="1">
    <citation type="journal article" date="2021" name="Nat. Commun.">
        <title>Genetic determinants of endophytism in the Arabidopsis root mycobiome.</title>
        <authorList>
            <person name="Mesny F."/>
            <person name="Miyauchi S."/>
            <person name="Thiergart T."/>
            <person name="Pickel B."/>
            <person name="Atanasova L."/>
            <person name="Karlsson M."/>
            <person name="Huettel B."/>
            <person name="Barry K.W."/>
            <person name="Haridas S."/>
            <person name="Chen C."/>
            <person name="Bauer D."/>
            <person name="Andreopoulos W."/>
            <person name="Pangilinan J."/>
            <person name="LaButti K."/>
            <person name="Riley R."/>
            <person name="Lipzen A."/>
            <person name="Clum A."/>
            <person name="Drula E."/>
            <person name="Henrissat B."/>
            <person name="Kohler A."/>
            <person name="Grigoriev I.V."/>
            <person name="Martin F.M."/>
            <person name="Hacquard S."/>
        </authorList>
    </citation>
    <scope>NUCLEOTIDE SEQUENCE</scope>
    <source>
        <strain evidence="3">MPI-CAGE-CH-0243</strain>
    </source>
</reference>
<dbReference type="OrthoDB" id="5358884at2759"/>
<evidence type="ECO:0000256" key="2">
    <source>
        <dbReference type="SAM" id="Phobius"/>
    </source>
</evidence>
<feature type="transmembrane region" description="Helical" evidence="2">
    <location>
        <begin position="84"/>
        <end position="104"/>
    </location>
</feature>
<evidence type="ECO:0000313" key="3">
    <source>
        <dbReference type="EMBL" id="KAH7116198.1"/>
    </source>
</evidence>